<evidence type="ECO:0000256" key="2">
    <source>
        <dbReference type="ARBA" id="ARBA00022723"/>
    </source>
</evidence>
<keyword evidence="6" id="KW-0805">Transcription regulation</keyword>
<evidence type="ECO:0000256" key="1">
    <source>
        <dbReference type="ARBA" id="ARBA00004123"/>
    </source>
</evidence>
<dbReference type="SMART" id="SM00355">
    <property type="entry name" value="ZnF_C2H2"/>
    <property type="match status" value="4"/>
</dbReference>
<dbReference type="FunFam" id="3.30.160.60:FF:000690">
    <property type="entry name" value="Zinc finger protein 354C"/>
    <property type="match status" value="1"/>
</dbReference>
<dbReference type="PANTHER" id="PTHR45993">
    <property type="entry name" value="B-CELL LYMPHOMA/LEUKEMIA 11"/>
    <property type="match status" value="1"/>
</dbReference>
<keyword evidence="12" id="KW-1185">Reference proteome</keyword>
<reference evidence="11" key="2">
    <citation type="submission" date="2025-09" db="UniProtKB">
        <authorList>
            <consortium name="Ensembl"/>
        </authorList>
    </citation>
    <scope>IDENTIFICATION</scope>
</reference>
<accession>A0A8C8B5Z8</accession>
<keyword evidence="8" id="KW-0539">Nucleus</keyword>
<dbReference type="FunFam" id="3.30.160.60:FF:000446">
    <property type="entry name" value="Zinc finger protein"/>
    <property type="match status" value="1"/>
</dbReference>
<dbReference type="Proteomes" id="UP000694552">
    <property type="component" value="Unplaced"/>
</dbReference>
<keyword evidence="5" id="KW-0862">Zinc</keyword>
<dbReference type="Ensembl" id="ENSOSUT00000013314.1">
    <property type="protein sequence ID" value="ENSOSUP00000012877.1"/>
    <property type="gene ID" value="ENSOSUG00000009284.1"/>
</dbReference>
<keyword evidence="7" id="KW-0804">Transcription</keyword>
<dbReference type="GO" id="GO:0003700">
    <property type="term" value="F:DNA-binding transcription factor activity"/>
    <property type="evidence" value="ECO:0007669"/>
    <property type="project" value="TreeGrafter"/>
</dbReference>
<keyword evidence="3" id="KW-0677">Repeat</keyword>
<sequence>MVPAGRPGRRAGGGRRWAVGAGAERRHGCEQCGKAFAQAGALAKHRRVHTGEKPYRCPVCAKAFALSSGLVLHKRTHTGERPHACPLCGKLFGRASHLATHRRRPYKCDRCGKRFRSSAHLWFNFHAAPASLQSVLPNGILSLSQGSMQTLLWGAADL</sequence>
<dbReference type="PANTHER" id="PTHR45993:SF10">
    <property type="entry name" value="ZINC FINGER PROTEIN 208 ISOFORM X1-RELATED"/>
    <property type="match status" value="1"/>
</dbReference>
<dbReference type="InterPro" id="IPR036236">
    <property type="entry name" value="Znf_C2H2_sf"/>
</dbReference>
<evidence type="ECO:0000313" key="11">
    <source>
        <dbReference type="Ensembl" id="ENSOSUP00000012877.1"/>
    </source>
</evidence>
<dbReference type="GO" id="GO:0006357">
    <property type="term" value="P:regulation of transcription by RNA polymerase II"/>
    <property type="evidence" value="ECO:0007669"/>
    <property type="project" value="TreeGrafter"/>
</dbReference>
<keyword evidence="2" id="KW-0479">Metal-binding</keyword>
<reference evidence="11" key="1">
    <citation type="submission" date="2025-08" db="UniProtKB">
        <authorList>
            <consortium name="Ensembl"/>
        </authorList>
    </citation>
    <scope>IDENTIFICATION</scope>
</reference>
<evidence type="ECO:0000256" key="5">
    <source>
        <dbReference type="ARBA" id="ARBA00022833"/>
    </source>
</evidence>
<name>A0A8C8B5Z8_9STRI</name>
<dbReference type="GO" id="GO:0008270">
    <property type="term" value="F:zinc ion binding"/>
    <property type="evidence" value="ECO:0007669"/>
    <property type="project" value="UniProtKB-KW"/>
</dbReference>
<dbReference type="SUPFAM" id="SSF57667">
    <property type="entry name" value="beta-beta-alpha zinc fingers"/>
    <property type="match status" value="3"/>
</dbReference>
<evidence type="ECO:0000256" key="7">
    <source>
        <dbReference type="ARBA" id="ARBA00023163"/>
    </source>
</evidence>
<dbReference type="AlphaFoldDB" id="A0A8C8B5Z8"/>
<dbReference type="InterPro" id="IPR013087">
    <property type="entry name" value="Znf_C2H2_type"/>
</dbReference>
<dbReference type="GO" id="GO:0005634">
    <property type="term" value="C:nucleus"/>
    <property type="evidence" value="ECO:0007669"/>
    <property type="project" value="UniProtKB-SubCell"/>
</dbReference>
<protein>
    <recommendedName>
        <fullName evidence="10">C2H2-type domain-containing protein</fullName>
    </recommendedName>
</protein>
<evidence type="ECO:0000256" key="3">
    <source>
        <dbReference type="ARBA" id="ARBA00022737"/>
    </source>
</evidence>
<dbReference type="Gene3D" id="3.30.160.60">
    <property type="entry name" value="Classic Zinc Finger"/>
    <property type="match status" value="4"/>
</dbReference>
<organism evidence="11 12">
    <name type="scientific">Otus sunia</name>
    <name type="common">Oriental scops-owl</name>
    <dbReference type="NCBI Taxonomy" id="257818"/>
    <lineage>
        <taxon>Eukaryota</taxon>
        <taxon>Metazoa</taxon>
        <taxon>Chordata</taxon>
        <taxon>Craniata</taxon>
        <taxon>Vertebrata</taxon>
        <taxon>Euteleostomi</taxon>
        <taxon>Archelosauria</taxon>
        <taxon>Archosauria</taxon>
        <taxon>Dinosauria</taxon>
        <taxon>Saurischia</taxon>
        <taxon>Theropoda</taxon>
        <taxon>Coelurosauria</taxon>
        <taxon>Aves</taxon>
        <taxon>Neognathae</taxon>
        <taxon>Neoaves</taxon>
        <taxon>Telluraves</taxon>
        <taxon>Strigiformes</taxon>
        <taxon>Strigidae</taxon>
        <taxon>Otus</taxon>
    </lineage>
</organism>
<evidence type="ECO:0000313" key="12">
    <source>
        <dbReference type="Proteomes" id="UP000694552"/>
    </source>
</evidence>
<dbReference type="PROSITE" id="PS50157">
    <property type="entry name" value="ZINC_FINGER_C2H2_2"/>
    <property type="match status" value="3"/>
</dbReference>
<feature type="domain" description="C2H2-type" evidence="10">
    <location>
        <begin position="55"/>
        <end position="82"/>
    </location>
</feature>
<comment type="subcellular location">
    <subcellularLocation>
        <location evidence="1">Nucleus</location>
    </subcellularLocation>
</comment>
<dbReference type="FunFam" id="3.30.160.60:FF:000643">
    <property type="entry name" value="Zinc finger protein 668"/>
    <property type="match status" value="1"/>
</dbReference>
<dbReference type="InterPro" id="IPR051497">
    <property type="entry name" value="Dev/Hematopoietic_TF"/>
</dbReference>
<evidence type="ECO:0000256" key="9">
    <source>
        <dbReference type="PROSITE-ProRule" id="PRU00042"/>
    </source>
</evidence>
<dbReference type="FunFam" id="3.30.160.60:FF:002343">
    <property type="entry name" value="Zinc finger protein 33A"/>
    <property type="match status" value="1"/>
</dbReference>
<proteinExistence type="predicted"/>
<dbReference type="GO" id="GO:0000978">
    <property type="term" value="F:RNA polymerase II cis-regulatory region sequence-specific DNA binding"/>
    <property type="evidence" value="ECO:0007669"/>
    <property type="project" value="TreeGrafter"/>
</dbReference>
<dbReference type="Pfam" id="PF00096">
    <property type="entry name" value="zf-C2H2"/>
    <property type="match status" value="4"/>
</dbReference>
<evidence type="ECO:0000256" key="8">
    <source>
        <dbReference type="ARBA" id="ARBA00023242"/>
    </source>
</evidence>
<evidence type="ECO:0000259" key="10">
    <source>
        <dbReference type="PROSITE" id="PS50157"/>
    </source>
</evidence>
<dbReference type="PROSITE" id="PS00028">
    <property type="entry name" value="ZINC_FINGER_C2H2_1"/>
    <property type="match status" value="2"/>
</dbReference>
<keyword evidence="4 9" id="KW-0863">Zinc-finger</keyword>
<feature type="domain" description="C2H2-type" evidence="10">
    <location>
        <begin position="83"/>
        <end position="111"/>
    </location>
</feature>
<evidence type="ECO:0000256" key="4">
    <source>
        <dbReference type="ARBA" id="ARBA00022771"/>
    </source>
</evidence>
<feature type="domain" description="C2H2-type" evidence="10">
    <location>
        <begin position="27"/>
        <end position="54"/>
    </location>
</feature>
<evidence type="ECO:0000256" key="6">
    <source>
        <dbReference type="ARBA" id="ARBA00023015"/>
    </source>
</evidence>